<dbReference type="AlphaFoldDB" id="A0A016T0Z8"/>
<gene>
    <name evidence="2" type="primary">Acey_s0151.g2806</name>
    <name evidence="2" type="ORF">Y032_0151g2806</name>
</gene>
<name>A0A016T0Z8_9BILA</name>
<comment type="caution">
    <text evidence="2">The sequence shown here is derived from an EMBL/GenBank/DDBJ whole genome shotgun (WGS) entry which is preliminary data.</text>
</comment>
<evidence type="ECO:0000313" key="2">
    <source>
        <dbReference type="EMBL" id="EYB96316.1"/>
    </source>
</evidence>
<sequence length="108" mass="11701">MVHGLFSRFLATHPERCMSVYGSVVEQSTMDLYVASSRPVISGVVSRKSWTAPMAITCRDGSIGRAPDYQSSTRWFESAGDPKFKGQSRSVRGSLLNTSPAISRAGQG</sequence>
<keyword evidence="3" id="KW-1185">Reference proteome</keyword>
<proteinExistence type="predicted"/>
<protein>
    <submittedName>
        <fullName evidence="2">Uncharacterized protein</fullName>
    </submittedName>
</protein>
<feature type="region of interest" description="Disordered" evidence="1">
    <location>
        <begin position="79"/>
        <end position="108"/>
    </location>
</feature>
<organism evidence="2 3">
    <name type="scientific">Ancylostoma ceylanicum</name>
    <dbReference type="NCBI Taxonomy" id="53326"/>
    <lineage>
        <taxon>Eukaryota</taxon>
        <taxon>Metazoa</taxon>
        <taxon>Ecdysozoa</taxon>
        <taxon>Nematoda</taxon>
        <taxon>Chromadorea</taxon>
        <taxon>Rhabditida</taxon>
        <taxon>Rhabditina</taxon>
        <taxon>Rhabditomorpha</taxon>
        <taxon>Strongyloidea</taxon>
        <taxon>Ancylostomatidae</taxon>
        <taxon>Ancylostomatinae</taxon>
        <taxon>Ancylostoma</taxon>
    </lineage>
</organism>
<dbReference type="Proteomes" id="UP000024635">
    <property type="component" value="Unassembled WGS sequence"/>
</dbReference>
<feature type="compositionally biased region" description="Polar residues" evidence="1">
    <location>
        <begin position="87"/>
        <end position="101"/>
    </location>
</feature>
<reference evidence="3" key="1">
    <citation type="journal article" date="2015" name="Nat. Genet.">
        <title>The genome and transcriptome of the zoonotic hookworm Ancylostoma ceylanicum identify infection-specific gene families.</title>
        <authorList>
            <person name="Schwarz E.M."/>
            <person name="Hu Y."/>
            <person name="Antoshechkin I."/>
            <person name="Miller M.M."/>
            <person name="Sternberg P.W."/>
            <person name="Aroian R.V."/>
        </authorList>
    </citation>
    <scope>NUCLEOTIDE SEQUENCE</scope>
    <source>
        <strain evidence="3">HY135</strain>
    </source>
</reference>
<dbReference type="EMBL" id="JARK01001487">
    <property type="protein sequence ID" value="EYB96316.1"/>
    <property type="molecule type" value="Genomic_DNA"/>
</dbReference>
<evidence type="ECO:0000256" key="1">
    <source>
        <dbReference type="SAM" id="MobiDB-lite"/>
    </source>
</evidence>
<accession>A0A016T0Z8</accession>
<evidence type="ECO:0000313" key="3">
    <source>
        <dbReference type="Proteomes" id="UP000024635"/>
    </source>
</evidence>